<keyword evidence="3" id="KW-1185">Reference proteome</keyword>
<gene>
    <name evidence="2" type="ORF">QD47_23300</name>
</gene>
<dbReference type="AlphaFoldDB" id="A0A0D7WWF4"/>
<dbReference type="RefSeq" id="WP_044648363.1">
    <property type="nucleotide sequence ID" value="NZ_JTHP01000061.1"/>
</dbReference>
<reference evidence="2 3" key="1">
    <citation type="submission" date="2014-11" db="EMBL/GenBank/DDBJ databases">
        <title>Draft Genome Sequences of Paenibacillus polymyxa NRRL B-30509 and Paenibacillus terrae NRRL B-30644, Strains from a Poultry Environment that Produce Tridecaptin A and Paenicidins.</title>
        <authorList>
            <person name="van Belkum M.J."/>
            <person name="Lohans C.T."/>
            <person name="Vederas J.C."/>
        </authorList>
    </citation>
    <scope>NUCLEOTIDE SEQUENCE [LARGE SCALE GENOMIC DNA]</scope>
    <source>
        <strain evidence="2 3">NRRL B-30644</strain>
    </source>
</reference>
<feature type="compositionally biased region" description="Polar residues" evidence="1">
    <location>
        <begin position="70"/>
        <end position="79"/>
    </location>
</feature>
<evidence type="ECO:0000256" key="1">
    <source>
        <dbReference type="SAM" id="MobiDB-lite"/>
    </source>
</evidence>
<proteinExistence type="predicted"/>
<comment type="caution">
    <text evidence="2">The sequence shown here is derived from an EMBL/GenBank/DDBJ whole genome shotgun (WGS) entry which is preliminary data.</text>
</comment>
<organism evidence="2 3">
    <name type="scientific">Paenibacillus terrae</name>
    <dbReference type="NCBI Taxonomy" id="159743"/>
    <lineage>
        <taxon>Bacteria</taxon>
        <taxon>Bacillati</taxon>
        <taxon>Bacillota</taxon>
        <taxon>Bacilli</taxon>
        <taxon>Bacillales</taxon>
        <taxon>Paenibacillaceae</taxon>
        <taxon>Paenibacillus</taxon>
    </lineage>
</organism>
<dbReference type="EMBL" id="JTHP01000061">
    <property type="protein sequence ID" value="KJD43289.1"/>
    <property type="molecule type" value="Genomic_DNA"/>
</dbReference>
<dbReference type="PATRIC" id="fig|159743.3.peg.5176"/>
<evidence type="ECO:0000313" key="3">
    <source>
        <dbReference type="Proteomes" id="UP000032534"/>
    </source>
</evidence>
<feature type="compositionally biased region" description="Basic and acidic residues" evidence="1">
    <location>
        <begin position="87"/>
        <end position="96"/>
    </location>
</feature>
<feature type="region of interest" description="Disordered" evidence="1">
    <location>
        <begin position="70"/>
        <end position="107"/>
    </location>
</feature>
<sequence>MKRTLTLSDAIKESIYLLSTFDTVGHANYDLLYGKDTGSPEEQKEMVRKEMRLVRAFIRKYARLLTKKQGNSWYRSSKSSGKHQRNKTYEQKEAVKLSKNGSPLTSG</sequence>
<protein>
    <submittedName>
        <fullName evidence="2">Uncharacterized protein</fullName>
    </submittedName>
</protein>
<name>A0A0D7WWF4_9BACL</name>
<dbReference type="Proteomes" id="UP000032534">
    <property type="component" value="Unassembled WGS sequence"/>
</dbReference>
<accession>A0A0D7WWF4</accession>
<evidence type="ECO:0000313" key="2">
    <source>
        <dbReference type="EMBL" id="KJD43289.1"/>
    </source>
</evidence>